<gene>
    <name evidence="2" type="ordered locus">ASAC_1000</name>
</gene>
<dbReference type="STRING" id="666510.ASAC_1000"/>
<dbReference type="Gene3D" id="3.30.420.130">
    <property type="entry name" value="Dinitrogenase iron-molybdenum cofactor biosynthesis domain"/>
    <property type="match status" value="1"/>
</dbReference>
<protein>
    <submittedName>
        <fullName evidence="2">Uncharacterized protein</fullName>
    </submittedName>
</protein>
<dbReference type="Proteomes" id="UP000000346">
    <property type="component" value="Chromosome"/>
</dbReference>
<evidence type="ECO:0000256" key="1">
    <source>
        <dbReference type="SAM" id="MobiDB-lite"/>
    </source>
</evidence>
<keyword evidence="3" id="KW-1185">Reference proteome</keyword>
<dbReference type="AlphaFoldDB" id="D9Q267"/>
<dbReference type="HOGENOM" id="CLU_2140064_0_0_2"/>
<dbReference type="InterPro" id="IPR036105">
    <property type="entry name" value="DiNase_FeMo-co_biosyn_sf"/>
</dbReference>
<sequence>MSFHGPRSGLFLVVYINKDGKTEDVECRKVNAEHPHNESDNHHEEHETGPEHARWHLAVLETLKDVDVVIAMHMGPTLVQALRSLGKTVVLGVRINNIDDLGTILRDKGLLS</sequence>
<accession>D9Q267</accession>
<dbReference type="InParanoid" id="D9Q267"/>
<name>D9Q267_ACIS3</name>
<dbReference type="eggNOG" id="arCOG02734">
    <property type="taxonomic scope" value="Archaea"/>
</dbReference>
<dbReference type="KEGG" id="asc:ASAC_1000"/>
<evidence type="ECO:0000313" key="3">
    <source>
        <dbReference type="Proteomes" id="UP000000346"/>
    </source>
</evidence>
<dbReference type="SUPFAM" id="SSF53146">
    <property type="entry name" value="Nitrogenase accessory factor-like"/>
    <property type="match status" value="1"/>
</dbReference>
<proteinExistence type="predicted"/>
<organism evidence="2 3">
    <name type="scientific">Acidilobus saccharovorans (strain DSM 16705 / JCM 18335 / VKM B-2471 / 345-15)</name>
    <dbReference type="NCBI Taxonomy" id="666510"/>
    <lineage>
        <taxon>Archaea</taxon>
        <taxon>Thermoproteota</taxon>
        <taxon>Thermoprotei</taxon>
        <taxon>Acidilobales</taxon>
        <taxon>Acidilobaceae</taxon>
        <taxon>Acidilobus</taxon>
    </lineage>
</organism>
<evidence type="ECO:0000313" key="2">
    <source>
        <dbReference type="EMBL" id="ADL19405.1"/>
    </source>
</evidence>
<dbReference type="EMBL" id="CP001742">
    <property type="protein sequence ID" value="ADL19405.1"/>
    <property type="molecule type" value="Genomic_DNA"/>
</dbReference>
<reference evidence="2 3" key="1">
    <citation type="journal article" date="2010" name="Appl. Environ. Microbiol.">
        <title>The genome sequence of the crenarchaeon Acidilobus saccharovorans supports a new order, Acidilobales, and suggests an important ecological role in terrestrial acidic hot springs.</title>
        <authorList>
            <person name="Mardanov A.V."/>
            <person name="Svetlitchnyi V.A."/>
            <person name="Beletsky A.V."/>
            <person name="Prokofeva M.I."/>
            <person name="Bonch-Osmolovskaya E.A."/>
            <person name="Ravin N.V."/>
            <person name="Skryabin K.G."/>
        </authorList>
    </citation>
    <scope>NUCLEOTIDE SEQUENCE [LARGE SCALE GENOMIC DNA]</scope>
    <source>
        <strain evidence="3">DSM 16705 / JCM 18335 / VKM B-2471 / 345-15</strain>
    </source>
</reference>
<feature type="region of interest" description="Disordered" evidence="1">
    <location>
        <begin position="30"/>
        <end position="51"/>
    </location>
</feature>